<dbReference type="AlphaFoldDB" id="X1BAM6"/>
<dbReference type="EMBL" id="BART01024788">
    <property type="protein sequence ID" value="GAG92909.1"/>
    <property type="molecule type" value="Genomic_DNA"/>
</dbReference>
<comment type="caution">
    <text evidence="1">The sequence shown here is derived from an EMBL/GenBank/DDBJ whole genome shotgun (WGS) entry which is preliminary data.</text>
</comment>
<accession>X1BAM6</accession>
<protein>
    <submittedName>
        <fullName evidence="1">Uncharacterized protein</fullName>
    </submittedName>
</protein>
<evidence type="ECO:0000313" key="1">
    <source>
        <dbReference type="EMBL" id="GAG92909.1"/>
    </source>
</evidence>
<name>X1BAM6_9ZZZZ</name>
<feature type="non-terminal residue" evidence="1">
    <location>
        <position position="1"/>
    </location>
</feature>
<proteinExistence type="predicted"/>
<organism evidence="1">
    <name type="scientific">marine sediment metagenome</name>
    <dbReference type="NCBI Taxonomy" id="412755"/>
    <lineage>
        <taxon>unclassified sequences</taxon>
        <taxon>metagenomes</taxon>
        <taxon>ecological metagenomes</taxon>
    </lineage>
</organism>
<reference evidence="1" key="1">
    <citation type="journal article" date="2014" name="Front. Microbiol.">
        <title>High frequency of phylogenetically diverse reductive dehalogenase-homologous genes in deep subseafloor sedimentary metagenomes.</title>
        <authorList>
            <person name="Kawai M."/>
            <person name="Futagami T."/>
            <person name="Toyoda A."/>
            <person name="Takaki Y."/>
            <person name="Nishi S."/>
            <person name="Hori S."/>
            <person name="Arai W."/>
            <person name="Tsubouchi T."/>
            <person name="Morono Y."/>
            <person name="Uchiyama I."/>
            <person name="Ito T."/>
            <person name="Fujiyama A."/>
            <person name="Inagaki F."/>
            <person name="Takami H."/>
        </authorList>
    </citation>
    <scope>NUCLEOTIDE SEQUENCE</scope>
    <source>
        <strain evidence="1">Expedition CK06-06</strain>
    </source>
</reference>
<gene>
    <name evidence="1" type="ORF">S01H4_44660</name>
</gene>
<sequence>TLGKRKIKLNLNREQLAALNKFKEIYNDTNNESK</sequence>